<reference evidence="2" key="1">
    <citation type="submission" date="2019-11" db="EMBL/GenBank/DDBJ databases">
        <title>Genomic insights into an expanded diversity of filamentous marine cyanobacteria reveals the extraordinary biosynthetic potential of Moorea and Okeania.</title>
        <authorList>
            <person name="Ferreira Leao T."/>
            <person name="Wang M."/>
            <person name="Moss N."/>
            <person name="Da Silva R."/>
            <person name="Sanders J."/>
            <person name="Nurk S."/>
            <person name="Gurevich A."/>
            <person name="Humphrey G."/>
            <person name="Reher R."/>
            <person name="Zhu Q."/>
            <person name="Belda-Ferre P."/>
            <person name="Glukhov E."/>
            <person name="Rex R."/>
            <person name="Dorrestein P.C."/>
            <person name="Knight R."/>
            <person name="Pevzner P."/>
            <person name="Gerwick W.H."/>
            <person name="Gerwick L."/>
        </authorList>
    </citation>
    <scope>NUCLEOTIDE SEQUENCE</scope>
    <source>
        <strain evidence="2">SIO1C4</strain>
    </source>
</reference>
<comment type="caution">
    <text evidence="2">The sequence shown here is derived from an EMBL/GenBank/DDBJ whole genome shotgun (WGS) entry which is preliminary data.</text>
</comment>
<protein>
    <submittedName>
        <fullName evidence="2">Dihydrofolate reductase</fullName>
    </submittedName>
</protein>
<dbReference type="PANTHER" id="PTHR38011">
    <property type="entry name" value="DIHYDROFOLATE REDUCTASE FAMILY PROTEIN (AFU_ORTHOLOGUE AFUA_8G06820)"/>
    <property type="match status" value="1"/>
</dbReference>
<evidence type="ECO:0000313" key="2">
    <source>
        <dbReference type="EMBL" id="NER28454.1"/>
    </source>
</evidence>
<dbReference type="GO" id="GO:0009231">
    <property type="term" value="P:riboflavin biosynthetic process"/>
    <property type="evidence" value="ECO:0007669"/>
    <property type="project" value="InterPro"/>
</dbReference>
<proteinExistence type="predicted"/>
<dbReference type="GO" id="GO:0008703">
    <property type="term" value="F:5-amino-6-(5-phosphoribosylamino)uracil reductase activity"/>
    <property type="evidence" value="ECO:0007669"/>
    <property type="project" value="InterPro"/>
</dbReference>
<dbReference type="AlphaFoldDB" id="A0A6B3NEA5"/>
<name>A0A6B3NEA5_9CYAN</name>
<organism evidence="2">
    <name type="scientific">Symploca sp. SIO1C4</name>
    <dbReference type="NCBI Taxonomy" id="2607765"/>
    <lineage>
        <taxon>Bacteria</taxon>
        <taxon>Bacillati</taxon>
        <taxon>Cyanobacteriota</taxon>
        <taxon>Cyanophyceae</taxon>
        <taxon>Coleofasciculales</taxon>
        <taxon>Coleofasciculaceae</taxon>
        <taxon>Symploca</taxon>
    </lineage>
</organism>
<dbReference type="EMBL" id="JAAHFQ010000215">
    <property type="protein sequence ID" value="NER28454.1"/>
    <property type="molecule type" value="Genomic_DNA"/>
</dbReference>
<dbReference type="InterPro" id="IPR002734">
    <property type="entry name" value="RibDG_C"/>
</dbReference>
<dbReference type="InterPro" id="IPR050765">
    <property type="entry name" value="Riboflavin_Biosynth_HTPR"/>
</dbReference>
<sequence>MRKLKYYVACSVDGFIAHKDGSWDGFLFEGEPINDYLESLKKFDVVLMGRKTYEIGLKEGKTDPYPTMKSYVFSRTMKYCPDQKVQLVSENAGALVKSLKQETGQDIYLCGGANLATTLFVEKLIDHIILKVNPILMGSGIPLFSGVIKQTDLELTNSKIYENGVVVLNYQLQN</sequence>
<accession>A0A6B3NEA5</accession>
<gene>
    <name evidence="2" type="ORF">F6J89_12670</name>
</gene>
<dbReference type="InterPro" id="IPR024072">
    <property type="entry name" value="DHFR-like_dom_sf"/>
</dbReference>
<feature type="domain" description="Bacterial bifunctional deaminase-reductase C-terminal" evidence="1">
    <location>
        <begin position="4"/>
        <end position="167"/>
    </location>
</feature>
<dbReference type="PANTHER" id="PTHR38011:SF11">
    <property type="entry name" value="2,5-DIAMINO-6-RIBOSYLAMINO-4(3H)-PYRIMIDINONE 5'-PHOSPHATE REDUCTASE"/>
    <property type="match status" value="1"/>
</dbReference>
<dbReference type="Pfam" id="PF01872">
    <property type="entry name" value="RibD_C"/>
    <property type="match status" value="1"/>
</dbReference>
<dbReference type="Gene3D" id="3.40.430.10">
    <property type="entry name" value="Dihydrofolate Reductase, subunit A"/>
    <property type="match status" value="1"/>
</dbReference>
<evidence type="ECO:0000259" key="1">
    <source>
        <dbReference type="Pfam" id="PF01872"/>
    </source>
</evidence>
<dbReference type="SUPFAM" id="SSF53597">
    <property type="entry name" value="Dihydrofolate reductase-like"/>
    <property type="match status" value="1"/>
</dbReference>